<evidence type="ECO:0000259" key="6">
    <source>
        <dbReference type="SMART" id="SM00415"/>
    </source>
</evidence>
<protein>
    <recommendedName>
        <fullName evidence="6">HSF-type DNA-binding domain-containing protein</fullName>
    </recommendedName>
</protein>
<evidence type="ECO:0000256" key="5">
    <source>
        <dbReference type="SAM" id="MobiDB-lite"/>
    </source>
</evidence>
<dbReference type="InterPro" id="IPR036388">
    <property type="entry name" value="WH-like_DNA-bd_sf"/>
</dbReference>
<name>A0A8J9T5S9_PHATR</name>
<reference evidence="7" key="1">
    <citation type="submission" date="2022-02" db="EMBL/GenBank/DDBJ databases">
        <authorList>
            <person name="Giguere J D."/>
        </authorList>
    </citation>
    <scope>NUCLEOTIDE SEQUENCE</scope>
    <source>
        <strain evidence="7">CCAP 1055/1</strain>
    </source>
</reference>
<dbReference type="InterPro" id="IPR036390">
    <property type="entry name" value="WH_DNA-bd_sf"/>
</dbReference>
<dbReference type="PANTHER" id="PTHR10015">
    <property type="entry name" value="HEAT SHOCK TRANSCRIPTION FACTOR"/>
    <property type="match status" value="1"/>
</dbReference>
<evidence type="ECO:0000313" key="7">
    <source>
        <dbReference type="EMBL" id="CAG9285349.1"/>
    </source>
</evidence>
<evidence type="ECO:0000256" key="1">
    <source>
        <dbReference type="ARBA" id="ARBA00004123"/>
    </source>
</evidence>
<dbReference type="SUPFAM" id="SSF46785">
    <property type="entry name" value="Winged helix' DNA-binding domain"/>
    <property type="match status" value="1"/>
</dbReference>
<dbReference type="GO" id="GO:0005634">
    <property type="term" value="C:nucleus"/>
    <property type="evidence" value="ECO:0007669"/>
    <property type="project" value="UniProtKB-SubCell"/>
</dbReference>
<evidence type="ECO:0000256" key="3">
    <source>
        <dbReference type="ARBA" id="ARBA00023242"/>
    </source>
</evidence>
<accession>A0A8J9T5S9</accession>
<evidence type="ECO:0000256" key="4">
    <source>
        <dbReference type="RuleBase" id="RU004020"/>
    </source>
</evidence>
<dbReference type="GO" id="GO:0003700">
    <property type="term" value="F:DNA-binding transcription factor activity"/>
    <property type="evidence" value="ECO:0007669"/>
    <property type="project" value="InterPro"/>
</dbReference>
<dbReference type="InterPro" id="IPR000232">
    <property type="entry name" value="HSF_DNA-bd"/>
</dbReference>
<proteinExistence type="inferred from homology"/>
<dbReference type="AlphaFoldDB" id="A0A8J9T5S9"/>
<sequence>MPPNGMRSMMRFTGTAGDLLFSAASAAESRLYDQARTALLQRQILARENERLALEEQYLHMLRSGIQNKNKGYPMGSPVSLGFLAAQMPHQATAPTMPPPTKNGIKALEALGSSLRSKTDPYIDVSAVEDPDADDSNLRRTRGGVSEPFPEKLHRMLDEAEERGQTDIVSFYSHGRAFGVHDIDRFVSEIMPKYFKQSKWNSFARQLNLYGFVRISSGPDAGGYYHELFLKGRPNLSFHMRRVGVPQGEDRRKYKVKSTLVEPDFYSMKPVVAQTMNHPVTSASR</sequence>
<comment type="similarity">
    <text evidence="4">Belongs to the HSF family.</text>
</comment>
<organism evidence="7">
    <name type="scientific">Phaeodactylum tricornutum</name>
    <name type="common">Diatom</name>
    <dbReference type="NCBI Taxonomy" id="2850"/>
    <lineage>
        <taxon>Eukaryota</taxon>
        <taxon>Sar</taxon>
        <taxon>Stramenopiles</taxon>
        <taxon>Ochrophyta</taxon>
        <taxon>Bacillariophyta</taxon>
        <taxon>Bacillariophyceae</taxon>
        <taxon>Bacillariophycidae</taxon>
        <taxon>Naviculales</taxon>
        <taxon>Phaeodactylaceae</taxon>
        <taxon>Phaeodactylum</taxon>
    </lineage>
</organism>
<comment type="subcellular location">
    <subcellularLocation>
        <location evidence="1">Nucleus</location>
    </subcellularLocation>
</comment>
<dbReference type="PANTHER" id="PTHR10015:SF206">
    <property type="entry name" value="HSF-TYPE DNA-BINDING DOMAIN-CONTAINING PROTEIN"/>
    <property type="match status" value="1"/>
</dbReference>
<keyword evidence="3" id="KW-0539">Nucleus</keyword>
<dbReference type="Pfam" id="PF00447">
    <property type="entry name" value="HSF_DNA-bind"/>
    <property type="match status" value="1"/>
</dbReference>
<feature type="region of interest" description="Disordered" evidence="5">
    <location>
        <begin position="126"/>
        <end position="147"/>
    </location>
</feature>
<dbReference type="FunFam" id="1.10.10.10:FF:000479">
    <property type="entry name" value="Predicted protein"/>
    <property type="match status" value="1"/>
</dbReference>
<keyword evidence="2" id="KW-0238">DNA-binding</keyword>
<dbReference type="Gene3D" id="1.10.10.10">
    <property type="entry name" value="Winged helix-like DNA-binding domain superfamily/Winged helix DNA-binding domain"/>
    <property type="match status" value="1"/>
</dbReference>
<dbReference type="Proteomes" id="UP000836788">
    <property type="component" value="Chromosome 2"/>
</dbReference>
<feature type="domain" description="HSF-type DNA-binding" evidence="6">
    <location>
        <begin position="145"/>
        <end position="243"/>
    </location>
</feature>
<dbReference type="SMART" id="SM00415">
    <property type="entry name" value="HSF"/>
    <property type="match status" value="1"/>
</dbReference>
<dbReference type="GO" id="GO:0043565">
    <property type="term" value="F:sequence-specific DNA binding"/>
    <property type="evidence" value="ECO:0007669"/>
    <property type="project" value="InterPro"/>
</dbReference>
<gene>
    <name evidence="7" type="ORF">PTTT1_LOCUS28770</name>
</gene>
<evidence type="ECO:0000256" key="2">
    <source>
        <dbReference type="ARBA" id="ARBA00023125"/>
    </source>
</evidence>
<dbReference type="EMBL" id="OU594943">
    <property type="protein sequence ID" value="CAG9285349.1"/>
    <property type="molecule type" value="Genomic_DNA"/>
</dbReference>